<evidence type="ECO:0000313" key="8">
    <source>
        <dbReference type="Proteomes" id="UP001331761"/>
    </source>
</evidence>
<feature type="transmembrane region" description="Helical" evidence="5">
    <location>
        <begin position="498"/>
        <end position="524"/>
    </location>
</feature>
<keyword evidence="2 5" id="KW-0812">Transmembrane</keyword>
<dbReference type="Proteomes" id="UP001331761">
    <property type="component" value="Unassembled WGS sequence"/>
</dbReference>
<feature type="transmembrane region" description="Helical" evidence="5">
    <location>
        <begin position="283"/>
        <end position="301"/>
    </location>
</feature>
<dbReference type="CDD" id="cd07042">
    <property type="entry name" value="STAS_SulP_like_sulfate_transporter"/>
    <property type="match status" value="1"/>
</dbReference>
<evidence type="ECO:0000259" key="6">
    <source>
        <dbReference type="PROSITE" id="PS50801"/>
    </source>
</evidence>
<dbReference type="GO" id="GO:0008271">
    <property type="term" value="F:secondary active sulfate transmembrane transporter activity"/>
    <property type="evidence" value="ECO:0007669"/>
    <property type="project" value="InterPro"/>
</dbReference>
<dbReference type="InterPro" id="IPR018045">
    <property type="entry name" value="S04_transporter_CS"/>
</dbReference>
<dbReference type="EMBL" id="WIXE01021108">
    <property type="protein sequence ID" value="KAK5968717.1"/>
    <property type="molecule type" value="Genomic_DNA"/>
</dbReference>
<feature type="transmembrane region" description="Helical" evidence="5">
    <location>
        <begin position="313"/>
        <end position="334"/>
    </location>
</feature>
<dbReference type="PROSITE" id="PS01130">
    <property type="entry name" value="SLC26A"/>
    <property type="match status" value="1"/>
</dbReference>
<dbReference type="AlphaFoldDB" id="A0AAN8IGR3"/>
<protein>
    <submittedName>
        <fullName evidence="7">Sulfate permease family protein 3</fullName>
    </submittedName>
</protein>
<dbReference type="InterPro" id="IPR001902">
    <property type="entry name" value="SLC26A/SulP_fam"/>
</dbReference>
<dbReference type="Pfam" id="PF00916">
    <property type="entry name" value="Sulfate_transp"/>
    <property type="match status" value="1"/>
</dbReference>
<feature type="transmembrane region" description="Helical" evidence="5">
    <location>
        <begin position="234"/>
        <end position="253"/>
    </location>
</feature>
<dbReference type="Pfam" id="PF01740">
    <property type="entry name" value="STAS"/>
    <property type="match status" value="1"/>
</dbReference>
<proteinExistence type="predicted"/>
<evidence type="ECO:0000256" key="3">
    <source>
        <dbReference type="ARBA" id="ARBA00022989"/>
    </source>
</evidence>
<evidence type="ECO:0000256" key="5">
    <source>
        <dbReference type="SAM" id="Phobius"/>
    </source>
</evidence>
<organism evidence="7 8">
    <name type="scientific">Trichostrongylus colubriformis</name>
    <name type="common">Black scour worm</name>
    <dbReference type="NCBI Taxonomy" id="6319"/>
    <lineage>
        <taxon>Eukaryota</taxon>
        <taxon>Metazoa</taxon>
        <taxon>Ecdysozoa</taxon>
        <taxon>Nematoda</taxon>
        <taxon>Chromadorea</taxon>
        <taxon>Rhabditida</taxon>
        <taxon>Rhabditina</taxon>
        <taxon>Rhabditomorpha</taxon>
        <taxon>Strongyloidea</taxon>
        <taxon>Trichostrongylidae</taxon>
        <taxon>Trichostrongylus</taxon>
    </lineage>
</organism>
<name>A0AAN8IGR3_TRICO</name>
<evidence type="ECO:0000256" key="2">
    <source>
        <dbReference type="ARBA" id="ARBA00022692"/>
    </source>
</evidence>
<keyword evidence="8" id="KW-1185">Reference proteome</keyword>
<evidence type="ECO:0000256" key="1">
    <source>
        <dbReference type="ARBA" id="ARBA00004141"/>
    </source>
</evidence>
<dbReference type="PROSITE" id="PS50801">
    <property type="entry name" value="STAS"/>
    <property type="match status" value="1"/>
</dbReference>
<comment type="subcellular location">
    <subcellularLocation>
        <location evidence="1">Membrane</location>
        <topology evidence="1">Multi-pass membrane protein</topology>
    </subcellularLocation>
</comment>
<feature type="transmembrane region" description="Helical" evidence="5">
    <location>
        <begin position="402"/>
        <end position="425"/>
    </location>
</feature>
<dbReference type="InterPro" id="IPR036513">
    <property type="entry name" value="STAS_dom_sf"/>
</dbReference>
<keyword evidence="4 5" id="KW-0472">Membrane</keyword>
<dbReference type="Gene3D" id="3.30.750.24">
    <property type="entry name" value="STAS domain"/>
    <property type="match status" value="1"/>
</dbReference>
<keyword evidence="3 5" id="KW-1133">Transmembrane helix</keyword>
<comment type="caution">
    <text evidence="7">The sequence shown here is derived from an EMBL/GenBank/DDBJ whole genome shotgun (WGS) entry which is preliminary data.</text>
</comment>
<evidence type="ECO:0000313" key="7">
    <source>
        <dbReference type="EMBL" id="KAK5968717.1"/>
    </source>
</evidence>
<dbReference type="InterPro" id="IPR011547">
    <property type="entry name" value="SLC26A/SulP_dom"/>
</dbReference>
<evidence type="ECO:0000256" key="4">
    <source>
        <dbReference type="ARBA" id="ARBA00023136"/>
    </source>
</evidence>
<dbReference type="PANTHER" id="PTHR11814">
    <property type="entry name" value="SULFATE TRANSPORTER"/>
    <property type="match status" value="1"/>
</dbReference>
<dbReference type="GO" id="GO:0016020">
    <property type="term" value="C:membrane"/>
    <property type="evidence" value="ECO:0007669"/>
    <property type="project" value="UniProtKB-SubCell"/>
</dbReference>
<dbReference type="SUPFAM" id="SSF52091">
    <property type="entry name" value="SpoIIaa-like"/>
    <property type="match status" value="1"/>
</dbReference>
<feature type="domain" description="STAS" evidence="6">
    <location>
        <begin position="561"/>
        <end position="702"/>
    </location>
</feature>
<feature type="transmembrane region" description="Helical" evidence="5">
    <location>
        <begin position="362"/>
        <end position="382"/>
    </location>
</feature>
<accession>A0AAN8IGR3</accession>
<sequence length="723" mass="80809">MNLPTKDIPSMFVDVMGELTGPLLSKAVPIGAKFRDDVERLRQRIFRRRSFSKITKFLPILTWLPQYDWSHSFFGDLSGGLTMAVFSVPQGIALAGITGVPPVYGLYTAIFPSFLYIFFGTSKHNALGGFAVLSLMTHTAIEKVMMKTAISYNATSYVNHTMEELDTALERLNTTILFNGTSLIEEVTTEMWTDGVSPVKEIHVATTIIFFAGCIQVLMGVFRLQYLTTVFSEQVMSGFVVGGGVHVFFAQIGDVLGMKLPRRSGPGYLYYRIADLIENIGNIHYPTLAISVSSLTFLIFGKEFISPWLSTAFYFPIPFDLVLAVVGITATNYAELSRRYHIKVLGNIPTEFPPPSLPRFDLIQYIGVNAVAIALTAVAIHLTVAKIVEKRYKYKINHGQELYALGFVGVLSSFFPVFPVTSGFARSVVGAAVGSSTQLTCLFSSLALVLVILYIGPALEYLPQCILSTMIIVSQRAMFAKFAELRELWPVFKVDFTIWLMSMILTVCFDMGEGLLLATGFAVLTTIIRMQRPKWHFLSRDSDSESFKETKKKHLEFVGGNVCVFRMDAPLIFTSVDRFTTAVWQCVKTFERSKAESFVTIDQMNSANTDDIFEKKARAASNGIAKEDRCRLVIDCSGFPYVDYLGLTTLKTVVADLLAANVQTYLVVQKGDLRKLFEVTDFYEIVGRDRVFEKLDRAVKQAEESHQLARSESMDGLRRKQML</sequence>
<feature type="transmembrane region" description="Helical" evidence="5">
    <location>
        <begin position="202"/>
        <end position="222"/>
    </location>
</feature>
<gene>
    <name evidence="7" type="ORF">GCK32_000321</name>
</gene>
<reference evidence="7 8" key="1">
    <citation type="submission" date="2019-10" db="EMBL/GenBank/DDBJ databases">
        <title>Assembly and Annotation for the nematode Trichostrongylus colubriformis.</title>
        <authorList>
            <person name="Martin J."/>
        </authorList>
    </citation>
    <scope>NUCLEOTIDE SEQUENCE [LARGE SCALE GENOMIC DNA]</scope>
    <source>
        <strain evidence="7">G859</strain>
        <tissue evidence="7">Whole worm</tissue>
    </source>
</reference>
<dbReference type="InterPro" id="IPR002645">
    <property type="entry name" value="STAS_dom"/>
</dbReference>
<feature type="transmembrane region" description="Helical" evidence="5">
    <location>
        <begin position="431"/>
        <end position="454"/>
    </location>
</feature>